<evidence type="ECO:0000313" key="1">
    <source>
        <dbReference type="EMBL" id="RAL08239.1"/>
    </source>
</evidence>
<gene>
    <name evidence="1" type="ORF">BO97DRAFT_428543</name>
</gene>
<dbReference type="Proteomes" id="UP000248961">
    <property type="component" value="Unassembled WGS sequence"/>
</dbReference>
<protein>
    <recommendedName>
        <fullName evidence="3">F-box domain-containing protein</fullName>
    </recommendedName>
</protein>
<keyword evidence="2" id="KW-1185">Reference proteome</keyword>
<dbReference type="STRING" id="1450537.A0A395HL86"/>
<sequence>MASGESPPVLETLPSEIRLDILCILPYDSSQALIMASPVYFKTALEYRDLIRRQNGAASVEAFTLEAEAVYCARRMRLSEAYTQDGPDSDPGYYTESYPPMHASSHYTMETISRFAVSYMRDRKSNRKVLSFASHTGEQRRQMVDFHMSTIMPIARRFTQSALKNFAGQPEAQSSFVHEPITTTEEYRIVRAVYRFELCCQLFDDRAPDLEVVARNKHGIDLATMLQLLHTMFHPWEVEEILCINGFLEIKYNDIFDVATWDFDRNKPKFGYAPNMSCTDPLSRLSRHSYHRDYYLCGTLTRGLGLLQRALSAMEQNHDQQLVEIIKNEMRIEPIGFLGTYSGAVTEICKNALRARRGLSEQDLKRERRDPFPFRGDIIPDPNAEFPPLAWTIIWKDTYSNVVGDAIPYRMRYWGYVMWDAERITKAGGKEILQRQSRGIRG</sequence>
<organism evidence="1 2">
    <name type="scientific">Aspergillus homomorphus (strain CBS 101889)</name>
    <dbReference type="NCBI Taxonomy" id="1450537"/>
    <lineage>
        <taxon>Eukaryota</taxon>
        <taxon>Fungi</taxon>
        <taxon>Dikarya</taxon>
        <taxon>Ascomycota</taxon>
        <taxon>Pezizomycotina</taxon>
        <taxon>Eurotiomycetes</taxon>
        <taxon>Eurotiomycetidae</taxon>
        <taxon>Eurotiales</taxon>
        <taxon>Aspergillaceae</taxon>
        <taxon>Aspergillus</taxon>
        <taxon>Aspergillus subgen. Circumdati</taxon>
    </lineage>
</organism>
<dbReference type="AlphaFoldDB" id="A0A395HL86"/>
<evidence type="ECO:0000313" key="2">
    <source>
        <dbReference type="Proteomes" id="UP000248961"/>
    </source>
</evidence>
<dbReference type="OrthoDB" id="5304511at2759"/>
<accession>A0A395HL86</accession>
<name>A0A395HL86_ASPHC</name>
<dbReference type="EMBL" id="KZ824317">
    <property type="protein sequence ID" value="RAL08239.1"/>
    <property type="molecule type" value="Genomic_DNA"/>
</dbReference>
<dbReference type="RefSeq" id="XP_025547393.1">
    <property type="nucleotide sequence ID" value="XM_025697302.1"/>
</dbReference>
<dbReference type="GeneID" id="37201591"/>
<evidence type="ECO:0008006" key="3">
    <source>
        <dbReference type="Google" id="ProtNLM"/>
    </source>
</evidence>
<dbReference type="VEuPathDB" id="FungiDB:BO97DRAFT_428543"/>
<reference evidence="1 2" key="1">
    <citation type="submission" date="2018-02" db="EMBL/GenBank/DDBJ databases">
        <title>The genomes of Aspergillus section Nigri reveals drivers in fungal speciation.</title>
        <authorList>
            <consortium name="DOE Joint Genome Institute"/>
            <person name="Vesth T.C."/>
            <person name="Nybo J."/>
            <person name="Theobald S."/>
            <person name="Brandl J."/>
            <person name="Frisvad J.C."/>
            <person name="Nielsen K.F."/>
            <person name="Lyhne E.K."/>
            <person name="Kogle M.E."/>
            <person name="Kuo A."/>
            <person name="Riley R."/>
            <person name="Clum A."/>
            <person name="Nolan M."/>
            <person name="Lipzen A."/>
            <person name="Salamov A."/>
            <person name="Henrissat B."/>
            <person name="Wiebenga A."/>
            <person name="De vries R.P."/>
            <person name="Grigoriev I.V."/>
            <person name="Mortensen U.H."/>
            <person name="Andersen M.R."/>
            <person name="Baker S.E."/>
        </authorList>
    </citation>
    <scope>NUCLEOTIDE SEQUENCE [LARGE SCALE GENOMIC DNA]</scope>
    <source>
        <strain evidence="1 2">CBS 101889</strain>
    </source>
</reference>
<proteinExistence type="predicted"/>